<feature type="region of interest" description="Disordered" evidence="3">
    <location>
        <begin position="210"/>
        <end position="291"/>
    </location>
</feature>
<dbReference type="InterPro" id="IPR013087">
    <property type="entry name" value="Znf_C2H2_type"/>
</dbReference>
<dbReference type="AlphaFoldDB" id="A0A139HNB3"/>
<dbReference type="InterPro" id="IPR059095">
    <property type="entry name" value="Znf_C2H2_17_2nd"/>
</dbReference>
<evidence type="ECO:0000259" key="4">
    <source>
        <dbReference type="PROSITE" id="PS50157"/>
    </source>
</evidence>
<evidence type="ECO:0000256" key="3">
    <source>
        <dbReference type="SAM" id="MobiDB-lite"/>
    </source>
</evidence>
<sequence>MFYDRDHNSSNSKPRFDSEGNMVDVYGGVMVPRHIIEQYGALVPGFRRQQQQRQSRSPFEGDVSCRGSRSPMGETQPQHSAASAPVSFAASAVAQNPGVHANYFSALLPQDSSLYHSSGCYSAWEEQHQAAFQNLDDSTRAQSFLPQHLTPSIRVSTTDLPGRAQHNNCLGPAQSRLAPQAAHASLCHNNNTYSPAHLSPTQKVFMHQETETMQVPPSPISAQASPDDTTMGEQQSRKRSHSMMSQTEPTTFQSEVPMPARAPSVTSQGAAEASPGDDFSPRGSRAFKRADPPVNAMGKYICTYSEECTDQMFDRKCEWSKHMDKHDRPYRCPHPSCAKLQGFTYSGGLLRHEREVHGKHGGPKAQLMCPHPTCKRHSGKGFTRKENLNEHLRRVHNSKGETSEDPTMQAMQSQSTEVAPGADDPAETPASLGGVHDPALMSSSVDVKYHHKDSLPALLEQASIEQENKRLRLENESLKTRILELEANDSFKEERLRSLENTISQLHVKYQAQAASEQLQAAEQPLENGS</sequence>
<keyword evidence="6" id="KW-1185">Reference proteome</keyword>
<comment type="caution">
    <text evidence="5">The sequence shown here is derived from an EMBL/GenBank/DDBJ whole genome shotgun (WGS) entry which is preliminary data.</text>
</comment>
<feature type="compositionally biased region" description="Low complexity" evidence="3">
    <location>
        <begin position="47"/>
        <end position="57"/>
    </location>
</feature>
<dbReference type="InterPro" id="IPR059009">
    <property type="entry name" value="Znf_C2H2_17_1st"/>
</dbReference>
<organism evidence="5 6">
    <name type="scientific">Pseudocercospora eumusae</name>
    <dbReference type="NCBI Taxonomy" id="321146"/>
    <lineage>
        <taxon>Eukaryota</taxon>
        <taxon>Fungi</taxon>
        <taxon>Dikarya</taxon>
        <taxon>Ascomycota</taxon>
        <taxon>Pezizomycotina</taxon>
        <taxon>Dothideomycetes</taxon>
        <taxon>Dothideomycetidae</taxon>
        <taxon>Mycosphaerellales</taxon>
        <taxon>Mycosphaerellaceae</taxon>
        <taxon>Pseudocercospora</taxon>
    </lineage>
</organism>
<feature type="region of interest" description="Disordered" evidence="3">
    <location>
        <begin position="359"/>
        <end position="381"/>
    </location>
</feature>
<gene>
    <name evidence="5" type="ORF">AC578_9323</name>
</gene>
<dbReference type="Gene3D" id="3.30.160.60">
    <property type="entry name" value="Classic Zinc Finger"/>
    <property type="match status" value="2"/>
</dbReference>
<dbReference type="SMART" id="SM00355">
    <property type="entry name" value="ZnF_C2H2"/>
    <property type="match status" value="3"/>
</dbReference>
<dbReference type="Pfam" id="PF26176">
    <property type="entry name" value="zf_C2H2_17_2"/>
    <property type="match status" value="1"/>
</dbReference>
<feature type="domain" description="C2H2-type" evidence="4">
    <location>
        <begin position="372"/>
        <end position="401"/>
    </location>
</feature>
<dbReference type="Pfam" id="PF26177">
    <property type="entry name" value="zf_C2H2_17_1st"/>
    <property type="match status" value="1"/>
</dbReference>
<feature type="coiled-coil region" evidence="2">
    <location>
        <begin position="461"/>
        <end position="502"/>
    </location>
</feature>
<dbReference type="GO" id="GO:0008270">
    <property type="term" value="F:zinc ion binding"/>
    <property type="evidence" value="ECO:0007669"/>
    <property type="project" value="UniProtKB-KW"/>
</dbReference>
<reference evidence="5 6" key="1">
    <citation type="submission" date="2015-07" db="EMBL/GenBank/DDBJ databases">
        <title>Comparative genomics of the Sigatoka disease complex on banana suggests a link between parallel evolutionary changes in Pseudocercospora fijiensis and Pseudocercospora eumusae and increased virulence on the banana host.</title>
        <authorList>
            <person name="Chang T.-C."/>
            <person name="Salvucci A."/>
            <person name="Crous P.W."/>
            <person name="Stergiopoulos I."/>
        </authorList>
    </citation>
    <scope>NUCLEOTIDE SEQUENCE [LARGE SCALE GENOMIC DNA]</scope>
    <source>
        <strain evidence="5 6">CBS 114824</strain>
    </source>
</reference>
<keyword evidence="1" id="KW-0863">Zinc-finger</keyword>
<keyword evidence="1" id="KW-0862">Zinc</keyword>
<evidence type="ECO:0000313" key="5">
    <source>
        <dbReference type="EMBL" id="KXT03974.1"/>
    </source>
</evidence>
<evidence type="ECO:0000256" key="2">
    <source>
        <dbReference type="SAM" id="Coils"/>
    </source>
</evidence>
<accession>A0A139HNB3</accession>
<dbReference type="STRING" id="321146.A0A139HNB3"/>
<feature type="compositionally biased region" description="Polar residues" evidence="3">
    <location>
        <begin position="405"/>
        <end position="417"/>
    </location>
</feature>
<name>A0A139HNB3_9PEZI</name>
<dbReference type="EMBL" id="LFZN01000025">
    <property type="protein sequence ID" value="KXT03974.1"/>
    <property type="molecule type" value="Genomic_DNA"/>
</dbReference>
<dbReference type="PROSITE" id="PS50157">
    <property type="entry name" value="ZINC_FINGER_C2H2_2"/>
    <property type="match status" value="1"/>
</dbReference>
<evidence type="ECO:0000313" key="6">
    <source>
        <dbReference type="Proteomes" id="UP000070133"/>
    </source>
</evidence>
<keyword evidence="1" id="KW-0479">Metal-binding</keyword>
<feature type="region of interest" description="Disordered" evidence="3">
    <location>
        <begin position="47"/>
        <end position="83"/>
    </location>
</feature>
<evidence type="ECO:0000256" key="1">
    <source>
        <dbReference type="PROSITE-ProRule" id="PRU00042"/>
    </source>
</evidence>
<feature type="region of interest" description="Disordered" evidence="3">
    <location>
        <begin position="1"/>
        <end position="21"/>
    </location>
</feature>
<feature type="compositionally biased region" description="Basic and acidic residues" evidence="3">
    <location>
        <begin position="1"/>
        <end position="18"/>
    </location>
</feature>
<keyword evidence="2" id="KW-0175">Coiled coil</keyword>
<feature type="region of interest" description="Disordered" evidence="3">
    <location>
        <begin position="395"/>
        <end position="435"/>
    </location>
</feature>
<proteinExistence type="predicted"/>
<feature type="compositionally biased region" description="Polar residues" evidence="3">
    <location>
        <begin position="242"/>
        <end position="254"/>
    </location>
</feature>
<dbReference type="Proteomes" id="UP000070133">
    <property type="component" value="Unassembled WGS sequence"/>
</dbReference>
<dbReference type="OrthoDB" id="5305647at2759"/>
<protein>
    <recommendedName>
        <fullName evidence="4">C2H2-type domain-containing protein</fullName>
    </recommendedName>
</protein>
<feature type="compositionally biased region" description="Polar residues" evidence="3">
    <location>
        <begin position="211"/>
        <end position="234"/>
    </location>
</feature>